<evidence type="ECO:0000256" key="1">
    <source>
        <dbReference type="SAM" id="MobiDB-lite"/>
    </source>
</evidence>
<dbReference type="Gene3D" id="3.40.50.300">
    <property type="entry name" value="P-loop containing nucleotide triphosphate hydrolases"/>
    <property type="match status" value="1"/>
</dbReference>
<evidence type="ECO:0000313" key="3">
    <source>
        <dbReference type="EMBL" id="GMM55702.1"/>
    </source>
</evidence>
<sequence length="723" mass="80279">MGRMTVPGSGILTLTGGSTSEEKMSVMREFKQNPNHRVIVGTVVITEGIDIPDVNLVILAHQVPSIPSFIQTVGRLRGSGKVVVLYRKNYKKRNENVPQLDPAVELHTQIRKFYFGEEASVVERVAIPVEEEELGSVCDDEVNPGEDDMDIPVEEEAQGPVEEEVHGPVDEEAPSPAEVEANPVAKSVSKEKSDVQDGSTLIIEAPTVNSAGSVATTERTLAKPASLDVSPAGRYTGNDVLKRLPLMPLPRPAENFKAAADQAEVICLSDDEEEVIEITDGSCEIIASNGGLSSRSSGCPSPAVIEIVDEESSTTIEETPTIEDIPQFGESVEAVTPADEDPGDILFGWGSSERLAMVSLKRRSSNTLASSEPKVSKVMIPSKLSKKIAAIIGASNNVFALLGFDSAICSKLLYDTADDSAVPFNWKPVKYDCRQCFSVHKDTCACPPSGRVSIMSFARDILLFLSEILPKEEMELICKRSREEGPFTVLVGFNDKLQRYKSLYMEKYRDNLEWIKKTTTTRCLDFPQNARWDCTYKLQFNGMWDFLSSGKRDLLLFFGCGDIRSQDVDSWLCQFQGEPFERSYKRKLKASCKDLPFIIDYNNSDAFAIDTLIESDLERAGWYSEDFAMAKRTTPGPAGGNRIHPSTPVNDRMHLVMGFGIYFNSQFMAYLARTTSWFPSVGSFHHWMHVLNMNITSSGQWMPSYILIGAIYWKWLQDLHSKK</sequence>
<name>A0AAV5RY82_MAUHU</name>
<organism evidence="3 4">
    <name type="scientific">Maudiozyma humilis</name>
    <name type="common">Sour dough yeast</name>
    <name type="synonym">Kazachstania humilis</name>
    <dbReference type="NCBI Taxonomy" id="51915"/>
    <lineage>
        <taxon>Eukaryota</taxon>
        <taxon>Fungi</taxon>
        <taxon>Dikarya</taxon>
        <taxon>Ascomycota</taxon>
        <taxon>Saccharomycotina</taxon>
        <taxon>Saccharomycetes</taxon>
        <taxon>Saccharomycetales</taxon>
        <taxon>Saccharomycetaceae</taxon>
        <taxon>Maudiozyma</taxon>
    </lineage>
</organism>
<gene>
    <name evidence="3" type="ORF">DAKH74_023180</name>
</gene>
<dbReference type="SUPFAM" id="SSF52540">
    <property type="entry name" value="P-loop containing nucleoside triphosphate hydrolases"/>
    <property type="match status" value="1"/>
</dbReference>
<accession>A0AAV5RY82</accession>
<dbReference type="Proteomes" id="UP001377567">
    <property type="component" value="Unassembled WGS sequence"/>
</dbReference>
<keyword evidence="4" id="KW-1185">Reference proteome</keyword>
<dbReference type="AlphaFoldDB" id="A0AAV5RY82"/>
<dbReference type="Pfam" id="PF00271">
    <property type="entry name" value="Helicase_C"/>
    <property type="match status" value="1"/>
</dbReference>
<feature type="domain" description="Helicase C-terminal" evidence="2">
    <location>
        <begin position="1"/>
        <end position="114"/>
    </location>
</feature>
<protein>
    <recommendedName>
        <fullName evidence="2">Helicase C-terminal domain-containing protein</fullName>
    </recommendedName>
</protein>
<dbReference type="PROSITE" id="PS51194">
    <property type="entry name" value="HELICASE_CTER"/>
    <property type="match status" value="1"/>
</dbReference>
<dbReference type="InterPro" id="IPR027417">
    <property type="entry name" value="P-loop_NTPase"/>
</dbReference>
<dbReference type="InterPro" id="IPR001650">
    <property type="entry name" value="Helicase_C-like"/>
</dbReference>
<evidence type="ECO:0000313" key="4">
    <source>
        <dbReference type="Proteomes" id="UP001377567"/>
    </source>
</evidence>
<reference evidence="3 4" key="1">
    <citation type="journal article" date="2023" name="Elife">
        <title>Identification of key yeast species and microbe-microbe interactions impacting larval growth of Drosophila in the wild.</title>
        <authorList>
            <person name="Mure A."/>
            <person name="Sugiura Y."/>
            <person name="Maeda R."/>
            <person name="Honda K."/>
            <person name="Sakurai N."/>
            <person name="Takahashi Y."/>
            <person name="Watada M."/>
            <person name="Katoh T."/>
            <person name="Gotoh A."/>
            <person name="Gotoh Y."/>
            <person name="Taniguchi I."/>
            <person name="Nakamura K."/>
            <person name="Hayashi T."/>
            <person name="Katayama T."/>
            <person name="Uemura T."/>
            <person name="Hattori Y."/>
        </authorList>
    </citation>
    <scope>NUCLEOTIDE SEQUENCE [LARGE SCALE GENOMIC DNA]</scope>
    <source>
        <strain evidence="3 4">KH-74</strain>
    </source>
</reference>
<feature type="region of interest" description="Disordered" evidence="1">
    <location>
        <begin position="157"/>
        <end position="193"/>
    </location>
</feature>
<evidence type="ECO:0000259" key="2">
    <source>
        <dbReference type="PROSITE" id="PS51194"/>
    </source>
</evidence>
<proteinExistence type="predicted"/>
<dbReference type="SMART" id="SM00490">
    <property type="entry name" value="HELICc"/>
    <property type="match status" value="1"/>
</dbReference>
<dbReference type="EMBL" id="BTGD01000006">
    <property type="protein sequence ID" value="GMM55702.1"/>
    <property type="molecule type" value="Genomic_DNA"/>
</dbReference>
<comment type="caution">
    <text evidence="3">The sequence shown here is derived from an EMBL/GenBank/DDBJ whole genome shotgun (WGS) entry which is preliminary data.</text>
</comment>